<dbReference type="NCBIfam" id="TIGR00116">
    <property type="entry name" value="tsf"/>
    <property type="match status" value="2"/>
</dbReference>
<keyword evidence="5 8" id="KW-0251">Elongation factor</keyword>
<dbReference type="InterPro" id="IPR001816">
    <property type="entry name" value="Transl_elong_EFTs/EF1B"/>
</dbReference>
<dbReference type="PANTHER" id="PTHR11741">
    <property type="entry name" value="ELONGATION FACTOR TS"/>
    <property type="match status" value="1"/>
</dbReference>
<protein>
    <recommendedName>
        <fullName evidence="3 8">Elongation factor Ts</fullName>
        <shortName evidence="8">EF-Ts</shortName>
    </recommendedName>
</protein>
<evidence type="ECO:0000256" key="9">
    <source>
        <dbReference type="RuleBase" id="RU000642"/>
    </source>
</evidence>
<evidence type="ECO:0000313" key="12">
    <source>
        <dbReference type="EMBL" id="MQM73089.1"/>
    </source>
</evidence>
<dbReference type="SUPFAM" id="SSF54713">
    <property type="entry name" value="Elongation factor Ts (EF-Ts), dimerisation domain"/>
    <property type="match status" value="1"/>
</dbReference>
<dbReference type="CDD" id="cd14275">
    <property type="entry name" value="UBA_EF-Ts"/>
    <property type="match status" value="1"/>
</dbReference>
<comment type="similarity">
    <text evidence="2 8 9">Belongs to the EF-Ts family.</text>
</comment>
<name>A0A6L5GS44_9FIRM</name>
<dbReference type="InterPro" id="IPR018101">
    <property type="entry name" value="Transl_elong_Ts_CS"/>
</dbReference>
<evidence type="ECO:0000256" key="3">
    <source>
        <dbReference type="ARBA" id="ARBA00016956"/>
    </source>
</evidence>
<dbReference type="InterPro" id="IPR036402">
    <property type="entry name" value="EF-Ts_dimer_sf"/>
</dbReference>
<accession>A0A6L5GS44</accession>
<organism evidence="12 13">
    <name type="scientific">Candidatus Pseudoramibacter fermentans</name>
    <dbReference type="NCBI Taxonomy" id="2594427"/>
    <lineage>
        <taxon>Bacteria</taxon>
        <taxon>Bacillati</taxon>
        <taxon>Bacillota</taxon>
        <taxon>Clostridia</taxon>
        <taxon>Eubacteriales</taxon>
        <taxon>Eubacteriaceae</taxon>
        <taxon>Pseudoramibacter</taxon>
    </lineage>
</organism>
<dbReference type="FunFam" id="1.10.286.20:FF:000003">
    <property type="entry name" value="Elongation factor Ts"/>
    <property type="match status" value="1"/>
</dbReference>
<reference evidence="12" key="1">
    <citation type="journal article" date="2020" name="Appl. Environ. Microbiol.">
        <title>Medium-Chain Fatty Acid Synthesis by 'Candidatus Weimeria bifida' gen. nov., sp. nov., and 'Candidatus Pseudoramibacter fermentans' sp. nov.</title>
        <authorList>
            <person name="Scarborough M.J."/>
            <person name="Myers K.S."/>
            <person name="Donohue T.J."/>
            <person name="Noguera D.R."/>
        </authorList>
    </citation>
    <scope>NUCLEOTIDE SEQUENCE</scope>
    <source>
        <strain evidence="12">EUB1.1</strain>
    </source>
</reference>
<comment type="function">
    <text evidence="7 8 9">Associates with the EF-Tu.GDP complex and induces the exchange of GDP to GTP. It remains bound to the aminoacyl-tRNA.EF-Tu.GTP complex up to the GTP hydrolysis stage on the ribosome.</text>
</comment>
<dbReference type="SUPFAM" id="SSF46934">
    <property type="entry name" value="UBA-like"/>
    <property type="match status" value="1"/>
</dbReference>
<evidence type="ECO:0000313" key="13">
    <source>
        <dbReference type="Proteomes" id="UP000473648"/>
    </source>
</evidence>
<comment type="subcellular location">
    <subcellularLocation>
        <location evidence="1 8 10">Cytoplasm</location>
    </subcellularLocation>
</comment>
<dbReference type="GO" id="GO:0005737">
    <property type="term" value="C:cytoplasm"/>
    <property type="evidence" value="ECO:0007669"/>
    <property type="project" value="UniProtKB-SubCell"/>
</dbReference>
<evidence type="ECO:0000256" key="4">
    <source>
        <dbReference type="ARBA" id="ARBA00022490"/>
    </source>
</evidence>
<dbReference type="InterPro" id="IPR014039">
    <property type="entry name" value="Transl_elong_EFTs/EF1B_dimer"/>
</dbReference>
<evidence type="ECO:0000256" key="7">
    <source>
        <dbReference type="ARBA" id="ARBA00025453"/>
    </source>
</evidence>
<dbReference type="PANTHER" id="PTHR11741:SF0">
    <property type="entry name" value="ELONGATION FACTOR TS, MITOCHONDRIAL"/>
    <property type="match status" value="1"/>
</dbReference>
<dbReference type="Gene3D" id="3.30.479.20">
    <property type="entry name" value="Elongation factor Ts, dimerisation domain"/>
    <property type="match status" value="1"/>
</dbReference>
<dbReference type="EMBL" id="VOGB01000004">
    <property type="protein sequence ID" value="MQM73089.1"/>
    <property type="molecule type" value="Genomic_DNA"/>
</dbReference>
<gene>
    <name evidence="8 12" type="primary">tsf</name>
    <name evidence="12" type="ORF">FRC53_06665</name>
</gene>
<dbReference type="PROSITE" id="PS01127">
    <property type="entry name" value="EF_TS_2"/>
    <property type="match status" value="1"/>
</dbReference>
<dbReference type="HAMAP" id="MF_00050">
    <property type="entry name" value="EF_Ts"/>
    <property type="match status" value="1"/>
</dbReference>
<keyword evidence="6 8" id="KW-0648">Protein biosynthesis</keyword>
<proteinExistence type="inferred from homology"/>
<keyword evidence="13" id="KW-1185">Reference proteome</keyword>
<dbReference type="Gene3D" id="1.10.286.20">
    <property type="match status" value="1"/>
</dbReference>
<comment type="caution">
    <text evidence="12">The sequence shown here is derived from an EMBL/GenBank/DDBJ whole genome shotgun (WGS) entry which is preliminary data.</text>
</comment>
<dbReference type="GO" id="GO:0003746">
    <property type="term" value="F:translation elongation factor activity"/>
    <property type="evidence" value="ECO:0007669"/>
    <property type="project" value="UniProtKB-UniRule"/>
</dbReference>
<keyword evidence="4 8" id="KW-0963">Cytoplasm</keyword>
<sequence>MKITAQMVKELREKTGSGMMDCKKALTEADGDMEKAIVILREKGMAKTAKKADRIAAEGVVASYIHMGGRIGAMVEINCETDFVAQTDKFQRFAKDVAMHIAAANPKYLSEDDVPEDEVAKEREILKVQALNEGKPEKIVEKMVEGRLKKFYKEICLLDQPYIKDPDMTIGDLVKEQIMDIGENVKIRRFARFEMGEGLEKKQENFAEEVAKQMGE</sequence>
<evidence type="ECO:0000256" key="8">
    <source>
        <dbReference type="HAMAP-Rule" id="MF_00050"/>
    </source>
</evidence>
<feature type="domain" description="Translation elongation factor EFTs/EF1B dimerisation" evidence="11">
    <location>
        <begin position="31"/>
        <end position="197"/>
    </location>
</feature>
<evidence type="ECO:0000259" key="11">
    <source>
        <dbReference type="Pfam" id="PF00889"/>
    </source>
</evidence>
<dbReference type="FunFam" id="1.10.8.10:FF:000001">
    <property type="entry name" value="Elongation factor Ts"/>
    <property type="match status" value="1"/>
</dbReference>
<evidence type="ECO:0000256" key="10">
    <source>
        <dbReference type="RuleBase" id="RU000643"/>
    </source>
</evidence>
<evidence type="ECO:0000256" key="2">
    <source>
        <dbReference type="ARBA" id="ARBA00005532"/>
    </source>
</evidence>
<dbReference type="Proteomes" id="UP000473648">
    <property type="component" value="Unassembled WGS sequence"/>
</dbReference>
<dbReference type="Gene3D" id="1.10.8.10">
    <property type="entry name" value="DNA helicase RuvA subunit, C-terminal domain"/>
    <property type="match status" value="1"/>
</dbReference>
<dbReference type="PROSITE" id="PS01126">
    <property type="entry name" value="EF_TS_1"/>
    <property type="match status" value="1"/>
</dbReference>
<feature type="region of interest" description="Involved in Mg(2+) ion dislocation from EF-Tu" evidence="8">
    <location>
        <begin position="81"/>
        <end position="84"/>
    </location>
</feature>
<evidence type="ECO:0000256" key="5">
    <source>
        <dbReference type="ARBA" id="ARBA00022768"/>
    </source>
</evidence>
<dbReference type="AlphaFoldDB" id="A0A6L5GS44"/>
<evidence type="ECO:0000256" key="6">
    <source>
        <dbReference type="ARBA" id="ARBA00022917"/>
    </source>
</evidence>
<dbReference type="Pfam" id="PF00889">
    <property type="entry name" value="EF_TS"/>
    <property type="match status" value="1"/>
</dbReference>
<evidence type="ECO:0000256" key="1">
    <source>
        <dbReference type="ARBA" id="ARBA00004496"/>
    </source>
</evidence>
<dbReference type="InterPro" id="IPR009060">
    <property type="entry name" value="UBA-like_sf"/>
</dbReference>